<dbReference type="eggNOG" id="ENOG50334DM">
    <property type="taxonomic scope" value="Bacteria"/>
</dbReference>
<dbReference type="Pfam" id="PF13786">
    <property type="entry name" value="DUF4179"/>
    <property type="match status" value="1"/>
</dbReference>
<sequence length="363" mass="40373">MARNELDKNLIECRNKLPDHITATMRSRLDETYRMIREMEKQADKLPSETTKKRKPLRKGLVIAVAAAILGLLILSPVLIPPTMAESLNKLPIVGNIFKLAGDFGLQKAEEEGLTTTVNESASHDGFTITATKVSYDGIRVALELTRTAPEGTKGALYHLRSIMNNKAKKGSFDNIQVWLPSGKYGSLSLGTDMVTEPSESVLVQLNELSGDIPDQFDLTVKMGLRGYKQPFELKVPVVKMAGHTVLTSEETKTYDGESLKVAAKMEMTPITTLLTLNIADEYLLQELRFDIVDDQGNFPKWLSGGIDYENHGKVAYTYEAFRTKPKSITVKPYLDRGMQGKQYIPELEFTLPVPENSEDGSK</sequence>
<organism evidence="4 5">
    <name type="scientific">Paenibacillus tyrfis</name>
    <dbReference type="NCBI Taxonomy" id="1501230"/>
    <lineage>
        <taxon>Bacteria</taxon>
        <taxon>Bacillati</taxon>
        <taxon>Bacillota</taxon>
        <taxon>Bacilli</taxon>
        <taxon>Bacillales</taxon>
        <taxon>Paenibacillaceae</taxon>
        <taxon>Paenibacillus</taxon>
    </lineage>
</organism>
<evidence type="ECO:0000259" key="2">
    <source>
        <dbReference type="Pfam" id="PF13786"/>
    </source>
</evidence>
<dbReference type="EMBL" id="JNVM01000006">
    <property type="protein sequence ID" value="KEQ26575.1"/>
    <property type="molecule type" value="Genomic_DNA"/>
</dbReference>
<keyword evidence="5" id="KW-1185">Reference proteome</keyword>
<evidence type="ECO:0000259" key="3">
    <source>
        <dbReference type="Pfam" id="PF18705"/>
    </source>
</evidence>
<evidence type="ECO:0000313" key="4">
    <source>
        <dbReference type="EMBL" id="KEQ26575.1"/>
    </source>
</evidence>
<keyword evidence="1" id="KW-1133">Transmembrane helix</keyword>
<feature type="transmembrane region" description="Helical" evidence="1">
    <location>
        <begin position="61"/>
        <end position="80"/>
    </location>
</feature>
<name>A0A081P7A2_9BACL</name>
<keyword evidence="1" id="KW-0812">Transmembrane</keyword>
<gene>
    <name evidence="4" type="ORF">ET33_32545</name>
</gene>
<dbReference type="Pfam" id="PF18705">
    <property type="entry name" value="DUF5643"/>
    <property type="match status" value="1"/>
</dbReference>
<dbReference type="InterPro" id="IPR040680">
    <property type="entry name" value="DUF5643"/>
</dbReference>
<dbReference type="OrthoDB" id="2571714at2"/>
<reference evidence="4 5" key="1">
    <citation type="submission" date="2014-06" db="EMBL/GenBank/DDBJ databases">
        <title>Draft genome sequence of Paenibacillus sp. MSt1.</title>
        <authorList>
            <person name="Aw Y.K."/>
            <person name="Ong K.S."/>
            <person name="Gan H.M."/>
            <person name="Lee S.M."/>
        </authorList>
    </citation>
    <scope>NUCLEOTIDE SEQUENCE [LARGE SCALE GENOMIC DNA]</scope>
    <source>
        <strain evidence="4 5">MSt1</strain>
    </source>
</reference>
<feature type="domain" description="DUF5643" evidence="3">
    <location>
        <begin position="245"/>
        <end position="350"/>
    </location>
</feature>
<protein>
    <recommendedName>
        <fullName evidence="6">DUF4179 domain-containing protein</fullName>
    </recommendedName>
</protein>
<dbReference type="RefSeq" id="WP_036679341.1">
    <property type="nucleotide sequence ID" value="NZ_JNVM01000006.1"/>
</dbReference>
<accession>A0A081P7A2</accession>
<evidence type="ECO:0008006" key="6">
    <source>
        <dbReference type="Google" id="ProtNLM"/>
    </source>
</evidence>
<proteinExistence type="predicted"/>
<dbReference type="AlphaFoldDB" id="A0A081P7A2"/>
<keyword evidence="1" id="KW-0472">Membrane</keyword>
<feature type="domain" description="DUF4179" evidence="2">
    <location>
        <begin position="58"/>
        <end position="143"/>
    </location>
</feature>
<dbReference type="Proteomes" id="UP000028123">
    <property type="component" value="Unassembled WGS sequence"/>
</dbReference>
<evidence type="ECO:0000313" key="5">
    <source>
        <dbReference type="Proteomes" id="UP000028123"/>
    </source>
</evidence>
<dbReference type="Gene3D" id="2.60.40.1630">
    <property type="entry name" value="bacillus anthracis domain"/>
    <property type="match status" value="1"/>
</dbReference>
<comment type="caution">
    <text evidence="4">The sequence shown here is derived from an EMBL/GenBank/DDBJ whole genome shotgun (WGS) entry which is preliminary data.</text>
</comment>
<evidence type="ECO:0000256" key="1">
    <source>
        <dbReference type="SAM" id="Phobius"/>
    </source>
</evidence>
<dbReference type="InterPro" id="IPR025436">
    <property type="entry name" value="DUF4179"/>
</dbReference>